<dbReference type="RefSeq" id="WP_046338308.1">
    <property type="nucleotide sequence ID" value="NZ_CAWMEF010000002.1"/>
</dbReference>
<evidence type="ECO:0008006" key="3">
    <source>
        <dbReference type="Google" id="ProtNLM"/>
    </source>
</evidence>
<proteinExistence type="predicted"/>
<organism evidence="1 2">
    <name type="scientific">Xenorhabdus bovienii</name>
    <name type="common">Xenorhabdus nematophila subsp. bovienii</name>
    <dbReference type="NCBI Taxonomy" id="40576"/>
    <lineage>
        <taxon>Bacteria</taxon>
        <taxon>Pseudomonadati</taxon>
        <taxon>Pseudomonadota</taxon>
        <taxon>Gammaproteobacteria</taxon>
        <taxon>Enterobacterales</taxon>
        <taxon>Morganellaceae</taxon>
        <taxon>Xenorhabdus</taxon>
    </lineage>
</organism>
<protein>
    <recommendedName>
        <fullName evidence="3">DUF4225 domain-containing protein</fullName>
    </recommendedName>
</protein>
<sequence length="314" mass="35775">MIYPSLNIFDKYADELTRVARYSAAYLLDDIESKNGYLHEISQLIRVIRHDLQIALYNSEKRRGKWDFVYGDDELEKAYKYIDEIKKELDAEKYGYEQGRKKDRKTYLNTQEYSGRGFLFYSKNGLKVIGGIVQLGAGIMAFGTRGGWVRTMESRGMGVLAIATGFGDAVEGASNIAYEWTDGYISPSNPTKFMTEKGFSFFGADEGSGELAYDTVNFGVGIYFGFAAFTKFNPSKRIINLPVETKSGLEKVPLLHRLFTEKGGIRLFKWMEMDYKRKIFTSGKPILTYKTGNAAIKAYLLLDKYLFNEKDENN</sequence>
<reference evidence="1 2" key="1">
    <citation type="submission" date="2014-02" db="EMBL/GenBank/DDBJ databases">
        <authorList>
            <person name="Genoscope - CEA"/>
        </authorList>
    </citation>
    <scope>NUCLEOTIDE SEQUENCE [LARGE SCALE GENOMIC DNA]</scope>
    <source>
        <strain evidence="1 2">CS03</strain>
        <plasmid evidence="2">Plasmid XBC_p</plasmid>
    </source>
</reference>
<keyword evidence="1" id="KW-0614">Plasmid</keyword>
<evidence type="ECO:0000313" key="1">
    <source>
        <dbReference type="EMBL" id="CDM92324.1"/>
    </source>
</evidence>
<name>A0A0B6XGS8_XENBV</name>
<evidence type="ECO:0000313" key="2">
    <source>
        <dbReference type="Proteomes" id="UP000032930"/>
    </source>
</evidence>
<accession>A0A0B6XGS8</accession>
<dbReference type="InterPro" id="IPR025320">
    <property type="entry name" value="DUF4225"/>
</dbReference>
<dbReference type="Pfam" id="PF13988">
    <property type="entry name" value="DUF4225"/>
    <property type="match status" value="1"/>
</dbReference>
<dbReference type="Proteomes" id="UP000032930">
    <property type="component" value="Plasmid XBC_p"/>
</dbReference>
<geneLocation type="plasmid" evidence="1 2">
    <name>XBC_p</name>
</geneLocation>
<dbReference type="KEGG" id="xbv:XBW1_p0008"/>
<dbReference type="AlphaFoldDB" id="A0A0B6XGS8"/>
<gene>
    <name evidence="1" type="ORF">XBW1_p0008</name>
</gene>
<dbReference type="EMBL" id="FO818639">
    <property type="protein sequence ID" value="CDM92324.1"/>
    <property type="molecule type" value="Genomic_DNA"/>
</dbReference>